<accession>A0A7Z1B0Z7</accession>
<sequence>MAAMLTNAVTIAERFLQVAQRTLDALSAAGPWANAFKQYLRVLIAALKKIVETLRTFTEVLTRNADEQDQVSDTKSSGTTATGSGSGSGRTGSGGAGGGGAAKNDGRKDSDKKDSSALEKLGTLVGEARKLGEELGKFGDLFTDENTSTATVAPAQPLPETSAPSLDGSTAPKPATDPVAGREPTVAEPAGLTASAARDSSGLGGAGGGLGGGSGGSGGGLGGGSGGVADNAGDLRVDRTGLGGGAIAAGAIDRGEVVPTSRIAVDPPEPALGTAAAVAAGGLLLAGGGLAAKNALANRIGQPDEPDMRLGQQIT</sequence>
<dbReference type="Proteomes" id="UP000185696">
    <property type="component" value="Unassembled WGS sequence"/>
</dbReference>
<proteinExistence type="predicted"/>
<name>A0A7Z1B0Z7_9PSEU</name>
<feature type="region of interest" description="Disordered" evidence="1">
    <location>
        <begin position="149"/>
        <end position="235"/>
    </location>
</feature>
<reference evidence="2 3" key="1">
    <citation type="submission" date="2016-12" db="EMBL/GenBank/DDBJ databases">
        <title>The draft genome sequence of Actinophytocola xinjiangensis.</title>
        <authorList>
            <person name="Wang W."/>
            <person name="Yuan L."/>
        </authorList>
    </citation>
    <scope>NUCLEOTIDE SEQUENCE [LARGE SCALE GENOMIC DNA]</scope>
    <source>
        <strain evidence="2 3">CGMCC 4.4663</strain>
    </source>
</reference>
<feature type="compositionally biased region" description="Gly residues" evidence="1">
    <location>
        <begin position="84"/>
        <end position="101"/>
    </location>
</feature>
<dbReference type="AlphaFoldDB" id="A0A7Z1B0Z7"/>
<gene>
    <name evidence="2" type="ORF">BLA60_05975</name>
</gene>
<organism evidence="2 3">
    <name type="scientific">Actinophytocola xinjiangensis</name>
    <dbReference type="NCBI Taxonomy" id="485602"/>
    <lineage>
        <taxon>Bacteria</taxon>
        <taxon>Bacillati</taxon>
        <taxon>Actinomycetota</taxon>
        <taxon>Actinomycetes</taxon>
        <taxon>Pseudonocardiales</taxon>
        <taxon>Pseudonocardiaceae</taxon>
    </lineage>
</organism>
<keyword evidence="3" id="KW-1185">Reference proteome</keyword>
<comment type="caution">
    <text evidence="2">The sequence shown here is derived from an EMBL/GenBank/DDBJ whole genome shotgun (WGS) entry which is preliminary data.</text>
</comment>
<feature type="compositionally biased region" description="Gly residues" evidence="1">
    <location>
        <begin position="202"/>
        <end position="227"/>
    </location>
</feature>
<evidence type="ECO:0000256" key="1">
    <source>
        <dbReference type="SAM" id="MobiDB-lite"/>
    </source>
</evidence>
<feature type="region of interest" description="Disordered" evidence="1">
    <location>
        <begin position="65"/>
        <end position="117"/>
    </location>
</feature>
<evidence type="ECO:0000313" key="3">
    <source>
        <dbReference type="Proteomes" id="UP000185696"/>
    </source>
</evidence>
<feature type="compositionally biased region" description="Basic and acidic residues" evidence="1">
    <location>
        <begin position="104"/>
        <end position="117"/>
    </location>
</feature>
<evidence type="ECO:0000313" key="2">
    <source>
        <dbReference type="EMBL" id="OLF12815.1"/>
    </source>
</evidence>
<dbReference type="EMBL" id="MSIF01000002">
    <property type="protein sequence ID" value="OLF12815.1"/>
    <property type="molecule type" value="Genomic_DNA"/>
</dbReference>
<protein>
    <submittedName>
        <fullName evidence="2">Uncharacterized protein</fullName>
    </submittedName>
</protein>